<dbReference type="Proteomes" id="UP000628736">
    <property type="component" value="Unassembled WGS sequence"/>
</dbReference>
<dbReference type="SUPFAM" id="SSF103084">
    <property type="entry name" value="Holliday junction resolvase RusA"/>
    <property type="match status" value="1"/>
</dbReference>
<protein>
    <submittedName>
        <fullName evidence="1">RusA family crossover junction endodeoxyribonuclease</fullName>
    </submittedName>
</protein>
<dbReference type="Gene3D" id="3.30.1330.70">
    <property type="entry name" value="Holliday junction resolvase RusA"/>
    <property type="match status" value="1"/>
</dbReference>
<dbReference type="EMBL" id="JACOPO010000010">
    <property type="protein sequence ID" value="MBC5723621.1"/>
    <property type="molecule type" value="Genomic_DNA"/>
</dbReference>
<dbReference type="AlphaFoldDB" id="A0A8J6MDU5"/>
<dbReference type="GO" id="GO:0006281">
    <property type="term" value="P:DNA repair"/>
    <property type="evidence" value="ECO:0007669"/>
    <property type="project" value="InterPro"/>
</dbReference>
<comment type="caution">
    <text evidence="1">The sequence shown here is derived from an EMBL/GenBank/DDBJ whole genome shotgun (WGS) entry which is preliminary data.</text>
</comment>
<dbReference type="InterPro" id="IPR036614">
    <property type="entry name" value="RusA-like_sf"/>
</dbReference>
<accession>A0A8J6MDU5</accession>
<reference evidence="1" key="1">
    <citation type="submission" date="2020-08" db="EMBL/GenBank/DDBJ databases">
        <title>Genome public.</title>
        <authorList>
            <person name="Liu C."/>
            <person name="Sun Q."/>
        </authorList>
    </citation>
    <scope>NUCLEOTIDE SEQUENCE</scope>
    <source>
        <strain evidence="1">NSJ-23</strain>
    </source>
</reference>
<dbReference type="RefSeq" id="WP_186853342.1">
    <property type="nucleotide sequence ID" value="NZ_JACOPO010000010.1"/>
</dbReference>
<name>A0A8J6MDU5_9FIRM</name>
<dbReference type="GO" id="GO:0000287">
    <property type="term" value="F:magnesium ion binding"/>
    <property type="evidence" value="ECO:0007669"/>
    <property type="project" value="InterPro"/>
</dbReference>
<keyword evidence="2" id="KW-1185">Reference proteome</keyword>
<organism evidence="1 2">
    <name type="scientific">Flintibacter hominis</name>
    <dbReference type="NCBI Taxonomy" id="2763048"/>
    <lineage>
        <taxon>Bacteria</taxon>
        <taxon>Bacillati</taxon>
        <taxon>Bacillota</taxon>
        <taxon>Clostridia</taxon>
        <taxon>Eubacteriales</taxon>
        <taxon>Flintibacter</taxon>
    </lineage>
</organism>
<dbReference type="GO" id="GO:0006310">
    <property type="term" value="P:DNA recombination"/>
    <property type="evidence" value="ECO:0007669"/>
    <property type="project" value="InterPro"/>
</dbReference>
<proteinExistence type="predicted"/>
<gene>
    <name evidence="1" type="ORF">H8S11_12460</name>
</gene>
<evidence type="ECO:0000313" key="2">
    <source>
        <dbReference type="Proteomes" id="UP000628736"/>
    </source>
</evidence>
<evidence type="ECO:0000313" key="1">
    <source>
        <dbReference type="EMBL" id="MBC5723621.1"/>
    </source>
</evidence>
<sequence length="124" mass="14492">MRLIIPFSLPGLNEYIEAERGHRQKGAKLKRDCQTSVIIALRRQIRTPLREPVFMRYLWVEKNRRRDKDNISSFGRKVIQDALVKMGVLRNDGWENIEGFSDSFAVDKGKPRIEIEIEEPGKKP</sequence>